<evidence type="ECO:0000313" key="3">
    <source>
        <dbReference type="Proteomes" id="UP000295043"/>
    </source>
</evidence>
<proteinExistence type="predicted"/>
<dbReference type="EMBL" id="SLVU01000016">
    <property type="protein sequence ID" value="TCN26935.1"/>
    <property type="molecule type" value="Genomic_DNA"/>
</dbReference>
<evidence type="ECO:0000313" key="2">
    <source>
        <dbReference type="EMBL" id="TCN26935.1"/>
    </source>
</evidence>
<comment type="caution">
    <text evidence="2">The sequence shown here is derived from an EMBL/GenBank/DDBJ whole genome shotgun (WGS) entry which is preliminary data.</text>
</comment>
<dbReference type="AlphaFoldDB" id="A0A4R2BJX6"/>
<reference evidence="2 3" key="1">
    <citation type="submission" date="2019-03" db="EMBL/GenBank/DDBJ databases">
        <title>Genomic Encyclopedia of Type Strains, Phase IV (KMG-V): Genome sequencing to study the core and pangenomes of soil and plant-associated prokaryotes.</title>
        <authorList>
            <person name="Whitman W."/>
        </authorList>
    </citation>
    <scope>NUCLEOTIDE SEQUENCE [LARGE SCALE GENOMIC DNA]</scope>
    <source>
        <strain evidence="2 3">23C40</strain>
    </source>
</reference>
<gene>
    <name evidence="2" type="ORF">EV184_1168</name>
</gene>
<dbReference type="Proteomes" id="UP000295043">
    <property type="component" value="Unassembled WGS sequence"/>
</dbReference>
<organism evidence="2 3">
    <name type="scientific">Sinorhizobium americanum</name>
    <dbReference type="NCBI Taxonomy" id="194963"/>
    <lineage>
        <taxon>Bacteria</taxon>
        <taxon>Pseudomonadati</taxon>
        <taxon>Pseudomonadota</taxon>
        <taxon>Alphaproteobacteria</taxon>
        <taxon>Hyphomicrobiales</taxon>
        <taxon>Rhizobiaceae</taxon>
        <taxon>Sinorhizobium/Ensifer group</taxon>
        <taxon>Sinorhizobium</taxon>
    </lineage>
</organism>
<sequence length="124" mass="14268">MHSRMPVLLHRDKYDQRLHGSFDDLLALQKRVFPAELIEIDRTSELCVKKKSAEPQNATQPFRLVGSIIRPAQRAGDRERAPDRSSRARTTPLRPPPVAISIQEERRFLLRLLPRHGIDNGRTS</sequence>
<name>A0A4R2BJX6_9HYPH</name>
<evidence type="ECO:0000256" key="1">
    <source>
        <dbReference type="SAM" id="MobiDB-lite"/>
    </source>
</evidence>
<feature type="region of interest" description="Disordered" evidence="1">
    <location>
        <begin position="50"/>
        <end position="98"/>
    </location>
</feature>
<accession>A0A4R2BJX6</accession>
<protein>
    <submittedName>
        <fullName evidence="2">Uncharacterized protein</fullName>
    </submittedName>
</protein>
<feature type="compositionally biased region" description="Basic and acidic residues" evidence="1">
    <location>
        <begin position="75"/>
        <end position="86"/>
    </location>
</feature>